<dbReference type="OrthoDB" id="9811523at2"/>
<dbReference type="PANTHER" id="PTHR43792:SF9">
    <property type="entry name" value="RIBOSOMAL-PROTEIN-ALANINE ACETYLTRANSFERASE"/>
    <property type="match status" value="1"/>
</dbReference>
<dbReference type="SUPFAM" id="SSF55729">
    <property type="entry name" value="Acyl-CoA N-acyltransferases (Nat)"/>
    <property type="match status" value="1"/>
</dbReference>
<dbReference type="PROSITE" id="PS51186">
    <property type="entry name" value="GNAT"/>
    <property type="match status" value="1"/>
</dbReference>
<reference evidence="2 3" key="1">
    <citation type="journal article" date="2016" name="Int. J. Syst. Evol. Microbiol.">
        <title>Oceanobacillus halophilus sp. nov., a novel moderately halophilic bacterium from a hypersaline lake.</title>
        <authorList>
            <person name="Amoozegar M.A."/>
            <person name="Bagheri M."/>
            <person name="Makhdoumi A."/>
            <person name="Nikou M.M."/>
            <person name="Fazeli S.A.S."/>
            <person name="Schumann P."/>
            <person name="Sproer C."/>
            <person name="Sanchez-Porro C."/>
            <person name="Ventosa A."/>
        </authorList>
    </citation>
    <scope>NUCLEOTIDE SEQUENCE [LARGE SCALE GENOMIC DNA]</scope>
    <source>
        <strain evidence="2 3">DSM 23996</strain>
    </source>
</reference>
<organism evidence="2 3">
    <name type="scientific">Oceanobacillus halophilus</name>
    <dbReference type="NCBI Taxonomy" id="930130"/>
    <lineage>
        <taxon>Bacteria</taxon>
        <taxon>Bacillati</taxon>
        <taxon>Bacillota</taxon>
        <taxon>Bacilli</taxon>
        <taxon>Bacillales</taxon>
        <taxon>Bacillaceae</taxon>
        <taxon>Oceanobacillus</taxon>
    </lineage>
</organism>
<dbReference type="Gene3D" id="3.40.630.30">
    <property type="match status" value="1"/>
</dbReference>
<evidence type="ECO:0000313" key="2">
    <source>
        <dbReference type="EMBL" id="RKQ33946.1"/>
    </source>
</evidence>
<dbReference type="InterPro" id="IPR018961">
    <property type="entry name" value="DnaJ_homolog_subfam-C_membr-28"/>
</dbReference>
<dbReference type="Proteomes" id="UP000269301">
    <property type="component" value="Unassembled WGS sequence"/>
</dbReference>
<evidence type="ECO:0000313" key="3">
    <source>
        <dbReference type="Proteomes" id="UP000269301"/>
    </source>
</evidence>
<name>A0A495A429_9BACI</name>
<proteinExistence type="predicted"/>
<dbReference type="InterPro" id="IPR051531">
    <property type="entry name" value="N-acetyltransferase"/>
</dbReference>
<dbReference type="GO" id="GO:0005737">
    <property type="term" value="C:cytoplasm"/>
    <property type="evidence" value="ECO:0007669"/>
    <property type="project" value="TreeGrafter"/>
</dbReference>
<dbReference type="EMBL" id="RBZP01000005">
    <property type="protein sequence ID" value="RKQ33946.1"/>
    <property type="molecule type" value="Genomic_DNA"/>
</dbReference>
<gene>
    <name evidence="2" type="ORF">D8M06_08985</name>
</gene>
<dbReference type="InterPro" id="IPR016181">
    <property type="entry name" value="Acyl_CoA_acyltransferase"/>
</dbReference>
<dbReference type="GO" id="GO:0008999">
    <property type="term" value="F:protein-N-terminal-alanine acetyltransferase activity"/>
    <property type="evidence" value="ECO:0007669"/>
    <property type="project" value="TreeGrafter"/>
</dbReference>
<protein>
    <submittedName>
        <fullName evidence="2">GNAT family N-acetyltransferase</fullName>
    </submittedName>
</protein>
<dbReference type="Pfam" id="PF13302">
    <property type="entry name" value="Acetyltransf_3"/>
    <property type="match status" value="1"/>
</dbReference>
<dbReference type="InterPro" id="IPR000182">
    <property type="entry name" value="GNAT_dom"/>
</dbReference>
<keyword evidence="3" id="KW-1185">Reference proteome</keyword>
<dbReference type="PANTHER" id="PTHR43792">
    <property type="entry name" value="GNAT FAMILY, PUTATIVE (AFU_ORTHOLOGUE AFUA_3G00765)-RELATED-RELATED"/>
    <property type="match status" value="1"/>
</dbReference>
<sequence length="299" mass="35041">MGEFPKLETKRLELVQIDHKYDKDLYEILSMDRVTIYYGKESLESLEEAKEMIDGFYHLFRQKRSIRWGIIWKETGQFLGTVGLNNLNLWNKKGEIGYELHPAFWRRGITLEAAKKVLAYSFHELNLFRIGAVTFPQNTASNQLLKKLGFKQEGLLRGYLHQNNQSHDAIIHSLLKPEWSVQNEAPEIEERLQYTDHMTAIIRNAEREGQFDYLPGKGKPLKMAGQSIQSEERQLYKTLKDNHILPKWVKLAKEIDILKEELKQTAGREKRKLVKEVNKKIREYNYACPPSLQKRKVVG</sequence>
<comment type="caution">
    <text evidence="2">The sequence shown here is derived from an EMBL/GenBank/DDBJ whole genome shotgun (WGS) entry which is preliminary data.</text>
</comment>
<accession>A0A495A429</accession>
<keyword evidence="2" id="KW-0808">Transferase</keyword>
<feature type="domain" description="N-acetyltransferase" evidence="1">
    <location>
        <begin position="12"/>
        <end position="177"/>
    </location>
</feature>
<dbReference type="AlphaFoldDB" id="A0A495A429"/>
<evidence type="ECO:0000259" key="1">
    <source>
        <dbReference type="PROSITE" id="PS51186"/>
    </source>
</evidence>
<dbReference type="Pfam" id="PF09350">
    <property type="entry name" value="DJC28_CD"/>
    <property type="match status" value="1"/>
</dbReference>